<evidence type="ECO:0000313" key="3">
    <source>
        <dbReference type="EMBL" id="SUE95191.1"/>
    </source>
</evidence>
<feature type="transmembrane region" description="Helical" evidence="1">
    <location>
        <begin position="104"/>
        <end position="125"/>
    </location>
</feature>
<reference evidence="3 5" key="2">
    <citation type="submission" date="2018-06" db="EMBL/GenBank/DDBJ databases">
        <authorList>
            <consortium name="Pathogen Informatics"/>
            <person name="Doyle S."/>
        </authorList>
    </citation>
    <scope>NUCLEOTIDE SEQUENCE [LARGE SCALE GENOMIC DNA]</scope>
    <source>
        <strain evidence="3 5">NCTC13291</strain>
    </source>
</reference>
<keyword evidence="4" id="KW-1185">Reference proteome</keyword>
<evidence type="ECO:0000313" key="4">
    <source>
        <dbReference type="Proteomes" id="UP000054844"/>
    </source>
</evidence>
<sequence length="460" mass="50683">MIRLAFLLLGAQALRRQWALLAAAGAAWMVLGVLILIDLSDGHLVVLTDTLGILVGIKGFVEACSALVLGLRRNWLLLLRGLGLMLTGFLVADIPWDNNIGSTLLFGTAFLLDGLFRIASAFYVHATTRWRLGILAGLAEIGLSVLVFTDWPVPHRLTVPFCLALLLLSSGWSLLVMGLQLRRLSPTASVTALPLYAARNWHARGPVRPEETEPVSAPPDALLRVHAWTPLGSAEQPRRRPVLDRYIAAVDRKGVVSTGHMALELPPDLYISHYPAVEIDRDPAHFLRAFNAGPHNDVPGRFLPSHAEEVAGWCPPDSGVTFHRFNAPALRAFWAVYARDNTYNLTARNCSSAVVLALDAAMEGALAGRNPWLRLARLLADPNFWMMRLVRGRAELMTWTPGLALDYARLLQRVAEDGDQRWRHRLLGALRAHRRFASRRKTLSGVTSGFGADERNSDGV</sequence>
<dbReference type="RefSeq" id="WP_019462515.1">
    <property type="nucleotide sequence ID" value="NZ_AP031463.1"/>
</dbReference>
<organism evidence="2 4">
    <name type="scientific">Roseomonas mucosa</name>
    <dbReference type="NCBI Taxonomy" id="207340"/>
    <lineage>
        <taxon>Bacteria</taxon>
        <taxon>Pseudomonadati</taxon>
        <taxon>Pseudomonadota</taxon>
        <taxon>Alphaproteobacteria</taxon>
        <taxon>Acetobacterales</taxon>
        <taxon>Roseomonadaceae</taxon>
        <taxon>Roseomonas</taxon>
    </lineage>
</organism>
<keyword evidence="1" id="KW-0472">Membrane</keyword>
<feature type="transmembrane region" description="Helical" evidence="1">
    <location>
        <begin position="157"/>
        <end position="179"/>
    </location>
</feature>
<dbReference type="GO" id="GO:0005886">
    <property type="term" value="C:plasma membrane"/>
    <property type="evidence" value="ECO:0007669"/>
    <property type="project" value="TreeGrafter"/>
</dbReference>
<feature type="transmembrane region" description="Helical" evidence="1">
    <location>
        <begin position="132"/>
        <end position="151"/>
    </location>
</feature>
<keyword evidence="1" id="KW-0812">Transmembrane</keyword>
<dbReference type="Proteomes" id="UP000254919">
    <property type="component" value="Unassembled WGS sequence"/>
</dbReference>
<evidence type="ECO:0000313" key="5">
    <source>
        <dbReference type="Proteomes" id="UP000254919"/>
    </source>
</evidence>
<dbReference type="EMBL" id="UGVN01000002">
    <property type="protein sequence ID" value="SUE95191.1"/>
    <property type="molecule type" value="Genomic_DNA"/>
</dbReference>
<proteinExistence type="predicted"/>
<feature type="transmembrane region" description="Helical" evidence="1">
    <location>
        <begin position="42"/>
        <end position="61"/>
    </location>
</feature>
<dbReference type="PANTHER" id="PTHR34989">
    <property type="entry name" value="PROTEIN HDED"/>
    <property type="match status" value="1"/>
</dbReference>
<accession>A0A1S8D0C6</accession>
<keyword evidence="1" id="KW-1133">Transmembrane helix</keyword>
<reference evidence="2 4" key="1">
    <citation type="submission" date="2016-12" db="EMBL/GenBank/DDBJ databases">
        <title>Draft genome sequence of Roseomonas mucosa strain AU37, isolated from a peripheral intravenous catheter.</title>
        <authorList>
            <person name="Choudhury M.A."/>
            <person name="Sidjabat H.E."/>
            <person name="Wailan A.M."/>
            <person name="Zhang L."/>
            <person name="Marsh N.M."/>
            <person name="Rickard C.M."/>
            <person name="Davies M."/>
            <person name="Mcmillan D.J."/>
        </authorList>
    </citation>
    <scope>NUCLEOTIDE SEQUENCE [LARGE SCALE GENOMIC DNA]</scope>
    <source>
        <strain evidence="2 4">SAVE376</strain>
    </source>
</reference>
<dbReference type="InterPro" id="IPR052712">
    <property type="entry name" value="Acid_resist_chaperone_HdeD"/>
</dbReference>
<feature type="transmembrane region" description="Helical" evidence="1">
    <location>
        <begin position="73"/>
        <end position="92"/>
    </location>
</feature>
<protein>
    <submittedName>
        <fullName evidence="3">Uncharacterized conserved protein</fullName>
    </submittedName>
</protein>
<evidence type="ECO:0000313" key="2">
    <source>
        <dbReference type="EMBL" id="ONH81214.1"/>
    </source>
</evidence>
<gene>
    <name evidence="2" type="ORF">APZ41_021075</name>
    <name evidence="3" type="ORF">NCTC13291_04074</name>
</gene>
<evidence type="ECO:0000256" key="1">
    <source>
        <dbReference type="SAM" id="Phobius"/>
    </source>
</evidence>
<dbReference type="EMBL" id="LLWF02000158">
    <property type="protein sequence ID" value="ONH81214.1"/>
    <property type="molecule type" value="Genomic_DNA"/>
</dbReference>
<dbReference type="Proteomes" id="UP000054844">
    <property type="component" value="Unassembled WGS sequence"/>
</dbReference>
<dbReference type="PANTHER" id="PTHR34989:SF1">
    <property type="entry name" value="PROTEIN HDED"/>
    <property type="match status" value="1"/>
</dbReference>
<dbReference type="STRING" id="207340.APZ41_021075"/>
<dbReference type="GeneID" id="99631547"/>
<name>A0A1S8D0C6_9PROT</name>
<dbReference type="AlphaFoldDB" id="A0A1S8D0C6"/>